<evidence type="ECO:0000256" key="9">
    <source>
        <dbReference type="SAM" id="MobiDB-lite"/>
    </source>
</evidence>
<dbReference type="RefSeq" id="WP_092655718.1">
    <property type="nucleotide sequence ID" value="NZ_LT629732.1"/>
</dbReference>
<dbReference type="GO" id="GO:0008170">
    <property type="term" value="F:N-methyltransferase activity"/>
    <property type="evidence" value="ECO:0007669"/>
    <property type="project" value="InterPro"/>
</dbReference>
<dbReference type="CDD" id="cd02440">
    <property type="entry name" value="AdoMet_MTases"/>
    <property type="match status" value="1"/>
</dbReference>
<dbReference type="AlphaFoldDB" id="A0A1H1WT67"/>
<dbReference type="STRING" id="117157.SAMN04489717_4660"/>
<evidence type="ECO:0000256" key="6">
    <source>
        <dbReference type="ARBA" id="ARBA00023125"/>
    </source>
</evidence>
<keyword evidence="6" id="KW-0238">DNA-binding</keyword>
<dbReference type="PROSITE" id="PS00093">
    <property type="entry name" value="N4_MTASE"/>
    <property type="match status" value="1"/>
</dbReference>
<dbReference type="SUPFAM" id="SSF53335">
    <property type="entry name" value="S-adenosyl-L-methionine-dependent methyltransferases"/>
    <property type="match status" value="1"/>
</dbReference>
<organism evidence="11 12">
    <name type="scientific">Actinopolymorpha singaporensis</name>
    <dbReference type="NCBI Taxonomy" id="117157"/>
    <lineage>
        <taxon>Bacteria</taxon>
        <taxon>Bacillati</taxon>
        <taxon>Actinomycetota</taxon>
        <taxon>Actinomycetes</taxon>
        <taxon>Propionibacteriales</taxon>
        <taxon>Actinopolymorphaceae</taxon>
        <taxon>Actinopolymorpha</taxon>
    </lineage>
</organism>
<dbReference type="InterPro" id="IPR001091">
    <property type="entry name" value="RM_Methyltransferase"/>
</dbReference>
<feature type="domain" description="DNA methylase N-4/N-6" evidence="10">
    <location>
        <begin position="25"/>
        <end position="78"/>
    </location>
</feature>
<evidence type="ECO:0000259" key="10">
    <source>
        <dbReference type="Pfam" id="PF01555"/>
    </source>
</evidence>
<dbReference type="PRINTS" id="PR00508">
    <property type="entry name" value="S21N4MTFRASE"/>
</dbReference>
<comment type="similarity">
    <text evidence="1">Belongs to the N(4)/N(6)-methyltransferase family. N(4) subfamily.</text>
</comment>
<reference evidence="11 12" key="1">
    <citation type="submission" date="2016-10" db="EMBL/GenBank/DDBJ databases">
        <authorList>
            <person name="de Groot N.N."/>
        </authorList>
    </citation>
    <scope>NUCLEOTIDE SEQUENCE [LARGE SCALE GENOMIC DNA]</scope>
    <source>
        <strain evidence="11 12">DSM 22024</strain>
    </source>
</reference>
<keyword evidence="12" id="KW-1185">Reference proteome</keyword>
<name>A0A1H1WT67_9ACTN</name>
<keyword evidence="4" id="KW-0949">S-adenosyl-L-methionine</keyword>
<dbReference type="GO" id="GO:0015667">
    <property type="term" value="F:site-specific DNA-methyltransferase (cytosine-N4-specific) activity"/>
    <property type="evidence" value="ECO:0007669"/>
    <property type="project" value="UniProtKB-EC"/>
</dbReference>
<evidence type="ECO:0000256" key="7">
    <source>
        <dbReference type="ARBA" id="ARBA00049120"/>
    </source>
</evidence>
<dbReference type="InterPro" id="IPR002941">
    <property type="entry name" value="DNA_methylase_N4/N6"/>
</dbReference>
<gene>
    <name evidence="11" type="ORF">SAMN04489717_4660</name>
</gene>
<evidence type="ECO:0000256" key="4">
    <source>
        <dbReference type="ARBA" id="ARBA00022691"/>
    </source>
</evidence>
<keyword evidence="3" id="KW-0808">Transferase</keyword>
<evidence type="ECO:0000256" key="8">
    <source>
        <dbReference type="RuleBase" id="RU362026"/>
    </source>
</evidence>
<dbReference type="GO" id="GO:0003677">
    <property type="term" value="F:DNA binding"/>
    <property type="evidence" value="ECO:0007669"/>
    <property type="project" value="UniProtKB-KW"/>
</dbReference>
<dbReference type="EC" id="2.1.1.-" evidence="8"/>
<dbReference type="OrthoDB" id="9773060at2"/>
<evidence type="ECO:0000256" key="2">
    <source>
        <dbReference type="ARBA" id="ARBA00022603"/>
    </source>
</evidence>
<evidence type="ECO:0000313" key="12">
    <source>
        <dbReference type="Proteomes" id="UP000198983"/>
    </source>
</evidence>
<keyword evidence="2 11" id="KW-0489">Methyltransferase</keyword>
<evidence type="ECO:0000256" key="3">
    <source>
        <dbReference type="ARBA" id="ARBA00022679"/>
    </source>
</evidence>
<dbReference type="Proteomes" id="UP000198983">
    <property type="component" value="Chromosome I"/>
</dbReference>
<accession>A0A1H1WT67</accession>
<evidence type="ECO:0000256" key="1">
    <source>
        <dbReference type="ARBA" id="ARBA00010203"/>
    </source>
</evidence>
<keyword evidence="5" id="KW-0680">Restriction system</keyword>
<evidence type="ECO:0000313" key="11">
    <source>
        <dbReference type="EMBL" id="SDT00255.1"/>
    </source>
</evidence>
<dbReference type="InterPro" id="IPR017985">
    <property type="entry name" value="MeTrfase_CN4_CS"/>
</dbReference>
<dbReference type="Pfam" id="PF01555">
    <property type="entry name" value="N6_N4_Mtase"/>
    <property type="match status" value="1"/>
</dbReference>
<protein>
    <recommendedName>
        <fullName evidence="8">Methyltransferase</fullName>
        <ecNumber evidence="8">2.1.1.-</ecNumber>
    </recommendedName>
</protein>
<comment type="catalytic activity">
    <reaction evidence="7">
        <text>a 2'-deoxycytidine in DNA + S-adenosyl-L-methionine = an N(4)-methyl-2'-deoxycytidine in DNA + S-adenosyl-L-homocysteine + H(+)</text>
        <dbReference type="Rhea" id="RHEA:16857"/>
        <dbReference type="Rhea" id="RHEA-COMP:11369"/>
        <dbReference type="Rhea" id="RHEA-COMP:13674"/>
        <dbReference type="ChEBI" id="CHEBI:15378"/>
        <dbReference type="ChEBI" id="CHEBI:57856"/>
        <dbReference type="ChEBI" id="CHEBI:59789"/>
        <dbReference type="ChEBI" id="CHEBI:85452"/>
        <dbReference type="ChEBI" id="CHEBI:137933"/>
        <dbReference type="EC" id="2.1.1.113"/>
    </reaction>
</comment>
<proteinExistence type="inferred from homology"/>
<dbReference type="Gene3D" id="3.40.50.150">
    <property type="entry name" value="Vaccinia Virus protein VP39"/>
    <property type="match status" value="2"/>
</dbReference>
<evidence type="ECO:0000256" key="5">
    <source>
        <dbReference type="ARBA" id="ARBA00022747"/>
    </source>
</evidence>
<dbReference type="GO" id="GO:0032259">
    <property type="term" value="P:methylation"/>
    <property type="evidence" value="ECO:0007669"/>
    <property type="project" value="UniProtKB-KW"/>
</dbReference>
<dbReference type="GO" id="GO:0009307">
    <property type="term" value="P:DNA restriction-modification system"/>
    <property type="evidence" value="ECO:0007669"/>
    <property type="project" value="UniProtKB-KW"/>
</dbReference>
<dbReference type="InterPro" id="IPR029063">
    <property type="entry name" value="SAM-dependent_MTases_sf"/>
</dbReference>
<sequence length="216" mass="24062">MQPVLPLSARVRRTDSATDEDDDDRFSEELVEAFLTAYTSPGDVVLDPFAGFGTTLVVAEKLGRRPVGLEILPSRVAYVRERLRDPSAIIEGDARRLGELDLPSVDFTMTSPPYMTRSDHPENPLNGYRTDDGDYGRYLDELTAVYASIGRLLSGPESRAVVNVANLRTDTGVSPLAWDVGAALSRVLAFDQEVVLDWADPEDWYTNDYCLVFQRR</sequence>
<feature type="region of interest" description="Disordered" evidence="9">
    <location>
        <begin position="1"/>
        <end position="25"/>
    </location>
</feature>
<dbReference type="EMBL" id="LT629732">
    <property type="protein sequence ID" value="SDT00255.1"/>
    <property type="molecule type" value="Genomic_DNA"/>
</dbReference>